<proteinExistence type="predicted"/>
<keyword evidence="4" id="KW-1185">Reference proteome</keyword>
<dbReference type="InterPro" id="IPR003508">
    <property type="entry name" value="CIDE-N_dom"/>
</dbReference>
<protein>
    <submittedName>
        <fullName evidence="5">Uncharacterized protein LOC113471344</fullName>
    </submittedName>
</protein>
<dbReference type="SUPFAM" id="SSF54277">
    <property type="entry name" value="CAD &amp; PB1 domains"/>
    <property type="match status" value="1"/>
</dbReference>
<dbReference type="Proteomes" id="UP000079169">
    <property type="component" value="Unplaced"/>
</dbReference>
<dbReference type="RefSeq" id="XP_026686237.1">
    <property type="nucleotide sequence ID" value="XM_026830436.1"/>
</dbReference>
<keyword evidence="1 2" id="KW-0053">Apoptosis</keyword>
<dbReference type="Pfam" id="PF02017">
    <property type="entry name" value="CIDE-N"/>
    <property type="match status" value="1"/>
</dbReference>
<dbReference type="KEGG" id="dci:113471344"/>
<evidence type="ECO:0000256" key="1">
    <source>
        <dbReference type="ARBA" id="ARBA00022703"/>
    </source>
</evidence>
<evidence type="ECO:0000259" key="3">
    <source>
        <dbReference type="PROSITE" id="PS51135"/>
    </source>
</evidence>
<organism evidence="4 5">
    <name type="scientific">Diaphorina citri</name>
    <name type="common">Asian citrus psyllid</name>
    <dbReference type="NCBI Taxonomy" id="121845"/>
    <lineage>
        <taxon>Eukaryota</taxon>
        <taxon>Metazoa</taxon>
        <taxon>Ecdysozoa</taxon>
        <taxon>Arthropoda</taxon>
        <taxon>Hexapoda</taxon>
        <taxon>Insecta</taxon>
        <taxon>Pterygota</taxon>
        <taxon>Neoptera</taxon>
        <taxon>Paraneoptera</taxon>
        <taxon>Hemiptera</taxon>
        <taxon>Sternorrhyncha</taxon>
        <taxon>Psylloidea</taxon>
        <taxon>Psyllidae</taxon>
        <taxon>Diaphorininae</taxon>
        <taxon>Diaphorina</taxon>
    </lineage>
</organism>
<feature type="domain" description="CIDE-N" evidence="3">
    <location>
        <begin position="1"/>
        <end position="42"/>
    </location>
</feature>
<dbReference type="GeneID" id="113471344"/>
<name>A0A3Q0JCJ8_DIACI</name>
<dbReference type="AlphaFoldDB" id="A0A3Q0JCJ8"/>
<dbReference type="PROSITE" id="PS51135">
    <property type="entry name" value="CIDE_N"/>
    <property type="match status" value="1"/>
</dbReference>
<evidence type="ECO:0000313" key="4">
    <source>
        <dbReference type="Proteomes" id="UP000079169"/>
    </source>
</evidence>
<reference evidence="5" key="1">
    <citation type="submission" date="2025-08" db="UniProtKB">
        <authorList>
            <consortium name="RefSeq"/>
        </authorList>
    </citation>
    <scope>IDENTIFICATION</scope>
</reference>
<evidence type="ECO:0000256" key="2">
    <source>
        <dbReference type="PROSITE-ProRule" id="PRU00447"/>
    </source>
</evidence>
<gene>
    <name evidence="5" type="primary">LOC113471344</name>
</gene>
<evidence type="ECO:0000313" key="5">
    <source>
        <dbReference type="RefSeq" id="XP_026686237.1"/>
    </source>
</evidence>
<dbReference type="Gene3D" id="3.10.20.10">
    <property type="match status" value="1"/>
</dbReference>
<dbReference type="PaxDb" id="121845-A0A3Q0JCJ8"/>
<accession>A0A3Q0JCJ8</accession>
<dbReference type="GO" id="GO:0006915">
    <property type="term" value="P:apoptotic process"/>
    <property type="evidence" value="ECO:0007669"/>
    <property type="project" value="UniProtKB-UniRule"/>
</dbReference>
<sequence>MKKSSTKLVLLDGTLVESEEYFQTIPNQSVLMIQTPGEKHTDIPSYLNVFQHPTPLLTSSA</sequence>